<gene>
    <name evidence="7" type="primary">sbcD</name>
    <name evidence="10" type="ordered locus">Despr_3230</name>
</gene>
<dbReference type="CDD" id="cd00840">
    <property type="entry name" value="MPP_Mre11_N"/>
    <property type="match status" value="1"/>
</dbReference>
<evidence type="ECO:0000256" key="6">
    <source>
        <dbReference type="ARBA" id="ARBA00022839"/>
    </source>
</evidence>
<evidence type="ECO:0000256" key="7">
    <source>
        <dbReference type="RuleBase" id="RU363069"/>
    </source>
</evidence>
<dbReference type="GO" id="GO:0006310">
    <property type="term" value="P:DNA recombination"/>
    <property type="evidence" value="ECO:0007669"/>
    <property type="project" value="UniProtKB-KW"/>
</dbReference>
<dbReference type="InterPro" id="IPR041796">
    <property type="entry name" value="Mre11_N"/>
</dbReference>
<dbReference type="GO" id="GO:0004519">
    <property type="term" value="F:endonuclease activity"/>
    <property type="evidence" value="ECO:0007669"/>
    <property type="project" value="UniProtKB-KW"/>
</dbReference>
<keyword evidence="6 7" id="KW-0269">Exonuclease</keyword>
<keyword evidence="5 7" id="KW-0378">Hydrolase</keyword>
<evidence type="ECO:0000256" key="5">
    <source>
        <dbReference type="ARBA" id="ARBA00022801"/>
    </source>
</evidence>
<dbReference type="InterPro" id="IPR026843">
    <property type="entry name" value="SbcD_C"/>
</dbReference>
<dbReference type="RefSeq" id="WP_015725881.1">
    <property type="nucleotide sequence ID" value="NC_014972.1"/>
</dbReference>
<keyword evidence="4 7" id="KW-0540">Nuclease</keyword>
<evidence type="ECO:0000259" key="9">
    <source>
        <dbReference type="Pfam" id="PF12320"/>
    </source>
</evidence>
<keyword evidence="11" id="KW-1185">Reference proteome</keyword>
<feature type="domain" description="Calcineurin-like phosphoesterase" evidence="8">
    <location>
        <begin position="1"/>
        <end position="234"/>
    </location>
</feature>
<sequence length="412" mass="45813">MRLIHTSDWHLGHRFHGRQRHEEQGRFLDWLVGSIEEQGIEALLVAGDIFDTTAPGSRAQALYYRFLHRLASSPCRHVVITGGNHDSPALLEAPRELLRQLDIHVVGMADGNPDKEILLLRDGQGLPELLICAVPFLRDRDIRQAAAGETLEEKGRQLREGIRAHYQQVCELADQRRREIDANLPLVVMGHLFVAGGRTMEGDGVRELMVGGLDRIDSSSFPEWIDYLALGHLHHGQQVAGSPTRRYCGAPLPMSFAEAGLRKEILLLTTRGRDVSVTPLTVPVFQSLASLHGDLDQLLAGLAQLKIHPDPAWVELIYEGETVVPRLRDELLAAVEGSALSVLRIRDSRIYDYVLRQAQEAESLDDLSVDEVFERCLESNHIEQGQRQILRGAFAEIVAAVEHGTSAPETAP</sequence>
<dbReference type="EMBL" id="CP002364">
    <property type="protein sequence ID" value="ADW19357.1"/>
    <property type="molecule type" value="Genomic_DNA"/>
</dbReference>
<dbReference type="InterPro" id="IPR004843">
    <property type="entry name" value="Calcineurin-like_PHP"/>
</dbReference>
<comment type="function">
    <text evidence="7">SbcCD cleaves DNA hairpin structures. These structures can inhibit DNA replication and are intermediates in certain DNA recombination reactions. The complex acts as a 3'-&gt;5' double strand exonuclease that can open hairpins. It also has a 5' single-strand endonuclease activity.</text>
</comment>
<dbReference type="Pfam" id="PF12320">
    <property type="entry name" value="SbcD_C"/>
    <property type="match status" value="1"/>
</dbReference>
<evidence type="ECO:0000256" key="4">
    <source>
        <dbReference type="ARBA" id="ARBA00022722"/>
    </source>
</evidence>
<evidence type="ECO:0000313" key="11">
    <source>
        <dbReference type="Proteomes" id="UP000006365"/>
    </source>
</evidence>
<dbReference type="InterPro" id="IPR004593">
    <property type="entry name" value="SbcD"/>
</dbReference>
<dbReference type="Pfam" id="PF00149">
    <property type="entry name" value="Metallophos"/>
    <property type="match status" value="1"/>
</dbReference>
<dbReference type="NCBIfam" id="TIGR00619">
    <property type="entry name" value="sbcd"/>
    <property type="match status" value="1"/>
</dbReference>
<organism evidence="10 11">
    <name type="scientific">Desulfobulbus propionicus (strain ATCC 33891 / DSM 2032 / VKM B-1956 / 1pr3)</name>
    <dbReference type="NCBI Taxonomy" id="577650"/>
    <lineage>
        <taxon>Bacteria</taxon>
        <taxon>Pseudomonadati</taxon>
        <taxon>Thermodesulfobacteriota</taxon>
        <taxon>Desulfobulbia</taxon>
        <taxon>Desulfobulbales</taxon>
        <taxon>Desulfobulbaceae</taxon>
        <taxon>Desulfobulbus</taxon>
    </lineage>
</organism>
<dbReference type="Gene3D" id="3.60.21.10">
    <property type="match status" value="1"/>
</dbReference>
<evidence type="ECO:0000256" key="2">
    <source>
        <dbReference type="ARBA" id="ARBA00011322"/>
    </source>
</evidence>
<feature type="domain" description="Nuclease SbcCD subunit D C-terminal" evidence="9">
    <location>
        <begin position="284"/>
        <end position="379"/>
    </location>
</feature>
<keyword evidence="7" id="KW-0255">Endonuclease</keyword>
<name>A0A7U4DQS8_DESPD</name>
<dbReference type="KEGG" id="dpr:Despr_3230"/>
<accession>A0A7U4DQS8</accession>
<protein>
    <recommendedName>
        <fullName evidence="3 7">Nuclease SbcCD subunit D</fullName>
    </recommendedName>
</protein>
<comment type="similarity">
    <text evidence="1 7">Belongs to the SbcD family.</text>
</comment>
<dbReference type="AlphaFoldDB" id="A0A7U4DQS8"/>
<proteinExistence type="inferred from homology"/>
<evidence type="ECO:0000256" key="3">
    <source>
        <dbReference type="ARBA" id="ARBA00013365"/>
    </source>
</evidence>
<dbReference type="PANTHER" id="PTHR30337">
    <property type="entry name" value="COMPONENT OF ATP-DEPENDENT DSDNA EXONUCLEASE"/>
    <property type="match status" value="1"/>
</dbReference>
<evidence type="ECO:0000313" key="10">
    <source>
        <dbReference type="EMBL" id="ADW19357.1"/>
    </source>
</evidence>
<dbReference type="GO" id="GO:0008408">
    <property type="term" value="F:3'-5' exonuclease activity"/>
    <property type="evidence" value="ECO:0007669"/>
    <property type="project" value="InterPro"/>
</dbReference>
<dbReference type="InterPro" id="IPR029052">
    <property type="entry name" value="Metallo-depent_PP-like"/>
</dbReference>
<keyword evidence="7" id="KW-0233">DNA recombination</keyword>
<evidence type="ECO:0000256" key="1">
    <source>
        <dbReference type="ARBA" id="ARBA00010555"/>
    </source>
</evidence>
<comment type="subunit">
    <text evidence="2 7">Heterodimer of SbcC and SbcD.</text>
</comment>
<evidence type="ECO:0000259" key="8">
    <source>
        <dbReference type="Pfam" id="PF00149"/>
    </source>
</evidence>
<dbReference type="Proteomes" id="UP000006365">
    <property type="component" value="Chromosome"/>
</dbReference>
<dbReference type="GO" id="GO:0006260">
    <property type="term" value="P:DNA replication"/>
    <property type="evidence" value="ECO:0007669"/>
    <property type="project" value="UniProtKB-KW"/>
</dbReference>
<keyword evidence="7" id="KW-0235">DNA replication</keyword>
<dbReference type="PANTHER" id="PTHR30337:SF0">
    <property type="entry name" value="NUCLEASE SBCCD SUBUNIT D"/>
    <property type="match status" value="1"/>
</dbReference>
<dbReference type="Gene3D" id="3.30.160.720">
    <property type="match status" value="1"/>
</dbReference>
<dbReference type="InterPro" id="IPR050535">
    <property type="entry name" value="DNA_Repair-Maintenance_Comp"/>
</dbReference>
<reference evidence="10 11" key="1">
    <citation type="journal article" date="2011" name="Stand. Genomic Sci.">
        <title>Complete genome sequence of Desulfobulbus propionicus type strain (1pr3).</title>
        <authorList>
            <person name="Pagani I."/>
            <person name="Lapidus A."/>
            <person name="Nolan M."/>
            <person name="Lucas S."/>
            <person name="Hammon N."/>
            <person name="Deshpande S."/>
            <person name="Cheng J.F."/>
            <person name="Chertkov O."/>
            <person name="Davenport K."/>
            <person name="Tapia R."/>
            <person name="Han C."/>
            <person name="Goodwin L."/>
            <person name="Pitluck S."/>
            <person name="Liolios K."/>
            <person name="Mavromatis K."/>
            <person name="Ivanova N."/>
            <person name="Mikhailova N."/>
            <person name="Pati A."/>
            <person name="Chen A."/>
            <person name="Palaniappan K."/>
            <person name="Land M."/>
            <person name="Hauser L."/>
            <person name="Chang Y.J."/>
            <person name="Jeffries C.D."/>
            <person name="Detter J.C."/>
            <person name="Brambilla E."/>
            <person name="Kannan K.P."/>
            <person name="Djao O.D."/>
            <person name="Rohde M."/>
            <person name="Pukall R."/>
            <person name="Spring S."/>
            <person name="Goker M."/>
            <person name="Sikorski J."/>
            <person name="Woyke T."/>
            <person name="Bristow J."/>
            <person name="Eisen J.A."/>
            <person name="Markowitz V."/>
            <person name="Hugenholtz P."/>
            <person name="Kyrpides N.C."/>
            <person name="Klenk H.P."/>
        </authorList>
    </citation>
    <scope>NUCLEOTIDE SEQUENCE [LARGE SCALE GENOMIC DNA]</scope>
    <source>
        <strain evidence="11">ATCC 33891 / DSM 2032 / 1pr3</strain>
    </source>
</reference>
<dbReference type="SUPFAM" id="SSF56300">
    <property type="entry name" value="Metallo-dependent phosphatases"/>
    <property type="match status" value="1"/>
</dbReference>